<sequence>MKRVWIYQSNRFFLQDEIRKIEQILQEFVAQWTAHGNQLAGSFEIRYDLFIVLMVDEEKAMVTGCSIDKSVHLLKKIEQALEVSLFDRLQIAFRRSANEPIQVVPQNVFRSLLAKDEVNSDTVVVFNNMVTSAEELATKWEVPMKASWHSKVFL</sequence>
<keyword evidence="2" id="KW-1185">Reference proteome</keyword>
<dbReference type="Proteomes" id="UP000292855">
    <property type="component" value="Unassembled WGS sequence"/>
</dbReference>
<proteinExistence type="predicted"/>
<dbReference type="EMBL" id="SGIT01000002">
    <property type="protein sequence ID" value="RZF59677.1"/>
    <property type="molecule type" value="Genomic_DNA"/>
</dbReference>
<organism evidence="1 2">
    <name type="scientific">Sphingobacterium corticibacterium</name>
    <dbReference type="NCBI Taxonomy" id="2484746"/>
    <lineage>
        <taxon>Bacteria</taxon>
        <taxon>Pseudomonadati</taxon>
        <taxon>Bacteroidota</taxon>
        <taxon>Sphingobacteriia</taxon>
        <taxon>Sphingobacteriales</taxon>
        <taxon>Sphingobacteriaceae</taxon>
        <taxon>Sphingobacterium</taxon>
    </lineage>
</organism>
<protein>
    <submittedName>
        <fullName evidence="1">ABC transporter ATPase</fullName>
    </submittedName>
</protein>
<dbReference type="OrthoDB" id="978691at2"/>
<reference evidence="1 2" key="1">
    <citation type="submission" date="2019-02" db="EMBL/GenBank/DDBJ databases">
        <authorList>
            <person name="Li Y."/>
        </authorList>
    </citation>
    <scope>NUCLEOTIDE SEQUENCE [LARGE SCALE GENOMIC DNA]</scope>
    <source>
        <strain evidence="1 2">30C10-4-7</strain>
    </source>
</reference>
<comment type="caution">
    <text evidence="1">The sequence shown here is derived from an EMBL/GenBank/DDBJ whole genome shotgun (WGS) entry which is preliminary data.</text>
</comment>
<name>A0A4Q6XSY9_9SPHI</name>
<evidence type="ECO:0000313" key="1">
    <source>
        <dbReference type="EMBL" id="RZF59677.1"/>
    </source>
</evidence>
<dbReference type="AlphaFoldDB" id="A0A4Q6XSY9"/>
<gene>
    <name evidence="1" type="ORF">EWE74_10990</name>
</gene>
<dbReference type="RefSeq" id="WP_130141596.1">
    <property type="nucleotide sequence ID" value="NZ_SGIT01000002.1"/>
</dbReference>
<evidence type="ECO:0000313" key="2">
    <source>
        <dbReference type="Proteomes" id="UP000292855"/>
    </source>
</evidence>
<accession>A0A4Q6XSY9</accession>